<dbReference type="InterPro" id="IPR000644">
    <property type="entry name" value="CBS_dom"/>
</dbReference>
<comment type="caution">
    <text evidence="4">The sequence shown here is derived from an EMBL/GenBank/DDBJ whole genome shotgun (WGS) entry which is preliminary data.</text>
</comment>
<keyword evidence="5" id="KW-1185">Reference proteome</keyword>
<dbReference type="CDD" id="cd04617">
    <property type="entry name" value="CBS_pair_CcpN"/>
    <property type="match status" value="1"/>
</dbReference>
<dbReference type="Proteomes" id="UP000070467">
    <property type="component" value="Unassembled WGS sequence"/>
</dbReference>
<dbReference type="Gene3D" id="3.10.580.10">
    <property type="entry name" value="CBS-domain"/>
    <property type="match status" value="1"/>
</dbReference>
<dbReference type="PROSITE" id="PS51371">
    <property type="entry name" value="CBS"/>
    <property type="match status" value="2"/>
</dbReference>
<protein>
    <submittedName>
        <fullName evidence="4">Transcriptional repressor CcpN</fullName>
    </submittedName>
</protein>
<dbReference type="PANTHER" id="PTHR43080:SF2">
    <property type="entry name" value="CBS DOMAIN-CONTAINING PROTEIN"/>
    <property type="match status" value="1"/>
</dbReference>
<evidence type="ECO:0000256" key="1">
    <source>
        <dbReference type="ARBA" id="ARBA00023122"/>
    </source>
</evidence>
<dbReference type="Gene3D" id="1.10.10.10">
    <property type="entry name" value="Winged helix-like DNA-binding domain superfamily/Winged helix DNA-binding domain"/>
    <property type="match status" value="1"/>
</dbReference>
<keyword evidence="1 2" id="KW-0129">CBS domain</keyword>
<organism evidence="4 5">
    <name type="scientific">Gemelliphila asaccharolytica</name>
    <dbReference type="NCBI Taxonomy" id="502393"/>
    <lineage>
        <taxon>Bacteria</taxon>
        <taxon>Bacillati</taxon>
        <taxon>Bacillota</taxon>
        <taxon>Bacilli</taxon>
        <taxon>Bacillales</taxon>
        <taxon>Gemellaceae</taxon>
        <taxon>Gemelliphila</taxon>
    </lineage>
</organism>
<proteinExistence type="predicted"/>
<evidence type="ECO:0000313" key="4">
    <source>
        <dbReference type="EMBL" id="KXB55017.1"/>
    </source>
</evidence>
<feature type="domain" description="CBS" evidence="3">
    <location>
        <begin position="151"/>
        <end position="211"/>
    </location>
</feature>
<dbReference type="InterPro" id="IPR046342">
    <property type="entry name" value="CBS_dom_sf"/>
</dbReference>
<dbReference type="Pfam" id="PF00571">
    <property type="entry name" value="CBS"/>
    <property type="match status" value="2"/>
</dbReference>
<dbReference type="InterPro" id="IPR036390">
    <property type="entry name" value="WH_DNA-bd_sf"/>
</dbReference>
<dbReference type="InterPro" id="IPR036388">
    <property type="entry name" value="WH-like_DNA-bd_sf"/>
</dbReference>
<evidence type="ECO:0000313" key="5">
    <source>
        <dbReference type="Proteomes" id="UP000070467"/>
    </source>
</evidence>
<dbReference type="SMART" id="SM00116">
    <property type="entry name" value="CBS"/>
    <property type="match status" value="2"/>
</dbReference>
<sequence length="211" mass="23630">MDKGGSMELSNREKNIIKIVKKYEPITGDRIACELSLSKSTIRTELSILVKLGILESKTNVGYFFNNDFVKKAEYDTLKLIKVSEVMALACTAKATETLSEIITKIFLHDIGTIFIVDDDNNLFGVVSRKDMLKILVSNSTAHTMPVAMAMTRVPNVVYLNEEETILDALRKIINHEVDCLPVIREDNGKKIIGRISKTTIIRLLLDVLEG</sequence>
<dbReference type="InterPro" id="IPR051257">
    <property type="entry name" value="Diverse_CBS-Domain"/>
</dbReference>
<evidence type="ECO:0000259" key="3">
    <source>
        <dbReference type="PROSITE" id="PS51371"/>
    </source>
</evidence>
<dbReference type="SUPFAM" id="SSF46785">
    <property type="entry name" value="Winged helix' DNA-binding domain"/>
    <property type="match status" value="1"/>
</dbReference>
<reference evidence="4 5" key="1">
    <citation type="submission" date="2016-01" db="EMBL/GenBank/DDBJ databases">
        <authorList>
            <person name="Mitreva M."/>
            <person name="Pepin K.H."/>
            <person name="Mihindukulasuriya K.A."/>
            <person name="Fulton R."/>
            <person name="Fronick C."/>
            <person name="O'Laughlin M."/>
            <person name="Miner T."/>
            <person name="Herter B."/>
            <person name="Rosa B.A."/>
            <person name="Cordes M."/>
            <person name="Tomlinson C."/>
            <person name="Wollam A."/>
            <person name="Palsikar V.B."/>
            <person name="Mardis E.R."/>
            <person name="Wilson R.K."/>
        </authorList>
    </citation>
    <scope>NUCLEOTIDE SEQUENCE [LARGE SCALE GENOMIC DNA]</scope>
    <source>
        <strain evidence="4 5">KA00071</strain>
    </source>
</reference>
<dbReference type="InterPro" id="IPR013196">
    <property type="entry name" value="HTH_11"/>
</dbReference>
<gene>
    <name evidence="4" type="ORF">HMPREF1871_01268</name>
</gene>
<dbReference type="Pfam" id="PF08279">
    <property type="entry name" value="HTH_11"/>
    <property type="match status" value="1"/>
</dbReference>
<accession>A0ABR5TKA4</accession>
<evidence type="ECO:0000256" key="2">
    <source>
        <dbReference type="PROSITE-ProRule" id="PRU00703"/>
    </source>
</evidence>
<feature type="domain" description="CBS" evidence="3">
    <location>
        <begin position="86"/>
        <end position="145"/>
    </location>
</feature>
<dbReference type="SUPFAM" id="SSF54631">
    <property type="entry name" value="CBS-domain pair"/>
    <property type="match status" value="1"/>
</dbReference>
<name>A0ABR5TKA4_9BACL</name>
<dbReference type="PANTHER" id="PTHR43080">
    <property type="entry name" value="CBS DOMAIN-CONTAINING PROTEIN CBSX3, MITOCHONDRIAL"/>
    <property type="match status" value="1"/>
</dbReference>
<dbReference type="EMBL" id="LSDB01000078">
    <property type="protein sequence ID" value="KXB55017.1"/>
    <property type="molecule type" value="Genomic_DNA"/>
</dbReference>